<dbReference type="RefSeq" id="XP_006821762.1">
    <property type="nucleotide sequence ID" value="XM_006821699.1"/>
</dbReference>
<dbReference type="SMART" id="SM00406">
    <property type="entry name" value="IGv"/>
    <property type="match status" value="4"/>
</dbReference>
<evidence type="ECO:0000256" key="4">
    <source>
        <dbReference type="ARBA" id="ARBA00023180"/>
    </source>
</evidence>
<dbReference type="InterPro" id="IPR003598">
    <property type="entry name" value="Ig_sub2"/>
</dbReference>
<dbReference type="Pfam" id="PF07679">
    <property type="entry name" value="I-set"/>
    <property type="match status" value="5"/>
</dbReference>
<dbReference type="GeneID" id="102804563"/>
<evidence type="ECO:0000313" key="9">
    <source>
        <dbReference type="RefSeq" id="XP_006821762.1"/>
    </source>
</evidence>
<comment type="subcellular location">
    <subcellularLocation>
        <location evidence="1">Membrane</location>
        <topology evidence="1">Single-pass type I membrane protein</topology>
    </subcellularLocation>
</comment>
<feature type="domain" description="Ig-like" evidence="7">
    <location>
        <begin position="131"/>
        <end position="235"/>
    </location>
</feature>
<dbReference type="InterPro" id="IPR003599">
    <property type="entry name" value="Ig_sub"/>
</dbReference>
<keyword evidence="3" id="KW-1015">Disulfide bond</keyword>
<dbReference type="InterPro" id="IPR036179">
    <property type="entry name" value="Ig-like_dom_sf"/>
</dbReference>
<keyword evidence="2" id="KW-0472">Membrane</keyword>
<name>A0ABM0MP21_SACKO</name>
<keyword evidence="6" id="KW-0732">Signal</keyword>
<dbReference type="Gene3D" id="2.60.40.10">
    <property type="entry name" value="Immunoglobulins"/>
    <property type="match status" value="6"/>
</dbReference>
<dbReference type="SMART" id="SM00408">
    <property type="entry name" value="IGc2"/>
    <property type="match status" value="6"/>
</dbReference>
<gene>
    <name evidence="9" type="primary">LOC102804563</name>
</gene>
<dbReference type="PANTHER" id="PTHR11640:SF31">
    <property type="entry name" value="IRREGULAR CHIASM C-ROUGHEST PROTEIN-RELATED"/>
    <property type="match status" value="1"/>
</dbReference>
<dbReference type="InterPro" id="IPR013783">
    <property type="entry name" value="Ig-like_fold"/>
</dbReference>
<dbReference type="PROSITE" id="PS50835">
    <property type="entry name" value="IG_LIKE"/>
    <property type="match status" value="6"/>
</dbReference>
<feature type="chain" id="PRO_5046769458" evidence="6">
    <location>
        <begin position="25"/>
        <end position="682"/>
    </location>
</feature>
<dbReference type="Pfam" id="PF13927">
    <property type="entry name" value="Ig_3"/>
    <property type="match status" value="1"/>
</dbReference>
<dbReference type="PANTHER" id="PTHR11640">
    <property type="entry name" value="NEPHRIN"/>
    <property type="match status" value="1"/>
</dbReference>
<feature type="signal peptide" evidence="6">
    <location>
        <begin position="1"/>
        <end position="24"/>
    </location>
</feature>
<keyword evidence="5" id="KW-0393">Immunoglobulin domain</keyword>
<evidence type="ECO:0000256" key="5">
    <source>
        <dbReference type="ARBA" id="ARBA00023319"/>
    </source>
</evidence>
<dbReference type="Proteomes" id="UP000694865">
    <property type="component" value="Unplaced"/>
</dbReference>
<keyword evidence="8" id="KW-1185">Reference proteome</keyword>
<dbReference type="InterPro" id="IPR051275">
    <property type="entry name" value="Cell_adhesion_signaling"/>
</dbReference>
<accession>A0ABM0MP21</accession>
<dbReference type="SUPFAM" id="SSF48726">
    <property type="entry name" value="Immunoglobulin"/>
    <property type="match status" value="6"/>
</dbReference>
<feature type="domain" description="Ig-like" evidence="7">
    <location>
        <begin position="26"/>
        <end position="127"/>
    </location>
</feature>
<evidence type="ECO:0000313" key="8">
    <source>
        <dbReference type="Proteomes" id="UP000694865"/>
    </source>
</evidence>
<dbReference type="InterPro" id="IPR007110">
    <property type="entry name" value="Ig-like_dom"/>
</dbReference>
<feature type="domain" description="Ig-like" evidence="7">
    <location>
        <begin position="245"/>
        <end position="346"/>
    </location>
</feature>
<dbReference type="InterPro" id="IPR013098">
    <property type="entry name" value="Ig_I-set"/>
</dbReference>
<sequence length="682" mass="73437">MACRVSSWLLILCVCSSVVTLVFGAQHLTVMPTDQTAVVGDTITFHCTVAEKKGFVTWLQGGSPLNFDTMMSTGNTDYTIVYSTTAEGEAYDLQITNVGHDDANTYECTVTQGGGDGGAMSGQVVLTVIAPQAFTTEPTNTDELEGNDVTLFCSVSNKAGQIVWSLDGEDISSDSTITTSTSGYTINSPIPSVDYNLKIESVRPEHAGNYVCSVTSANGHPAITSGTAVLTVELSPRTLTPMFLPTARQTFQTEPSDTTVVEGEATTLQCSVNNKHGTVSWKKGSDIISEDTTTTSHYAIVSTTPGFDYDLYIDNTTLDDSGDYECYVSDALNGDTAITSRSAILTVYDLEIQSFATTPSDAEVVEGNVIILQCTVDHKEGFVIWSKDGVDITNDATVTNGNPKYSVVGDVGNGEYHLQIDSVALSDAGTFKCQITEADNSPAIETAEVTLDVIGRQAFTDEPVDITAVEGDSVILTCSVSNKHGALSWIKDGDVINFDLNITNDDEHFSIMSTSPNTEYNLKIDNIQIRHEGSYICKVSDSVDGDSEIISQSAIVTVHDLESQNFTSSPVDAKIVEGNTLTLRCSVENKEGSVIWSKDNVDISTDHTVTNGDSRYSIRGNSDNGRYNLQIRDVALSDEGYYECRVTAADNSLEIKTPKAFIDVLRSICTGGQSRVTKHRTY</sequence>
<feature type="domain" description="Ig-like" evidence="7">
    <location>
        <begin position="442"/>
        <end position="557"/>
    </location>
</feature>
<keyword evidence="4" id="KW-0325">Glycoprotein</keyword>
<dbReference type="SMART" id="SM00409">
    <property type="entry name" value="IG"/>
    <property type="match status" value="6"/>
</dbReference>
<dbReference type="InterPro" id="IPR013106">
    <property type="entry name" value="Ig_V-set"/>
</dbReference>
<evidence type="ECO:0000256" key="2">
    <source>
        <dbReference type="ARBA" id="ARBA00023136"/>
    </source>
</evidence>
<proteinExistence type="predicted"/>
<reference evidence="9" key="1">
    <citation type="submission" date="2025-08" db="UniProtKB">
        <authorList>
            <consortium name="RefSeq"/>
        </authorList>
    </citation>
    <scope>IDENTIFICATION</scope>
    <source>
        <tissue evidence="9">Testes</tissue>
    </source>
</reference>
<evidence type="ECO:0000256" key="1">
    <source>
        <dbReference type="ARBA" id="ARBA00004479"/>
    </source>
</evidence>
<evidence type="ECO:0000259" key="7">
    <source>
        <dbReference type="PROSITE" id="PS50835"/>
    </source>
</evidence>
<feature type="domain" description="Ig-like" evidence="7">
    <location>
        <begin position="564"/>
        <end position="654"/>
    </location>
</feature>
<evidence type="ECO:0000256" key="3">
    <source>
        <dbReference type="ARBA" id="ARBA00023157"/>
    </source>
</evidence>
<evidence type="ECO:0000256" key="6">
    <source>
        <dbReference type="SAM" id="SignalP"/>
    </source>
</evidence>
<protein>
    <submittedName>
        <fullName evidence="9">Obscurin-like</fullName>
    </submittedName>
</protein>
<feature type="domain" description="Ig-like" evidence="7">
    <location>
        <begin position="353"/>
        <end position="436"/>
    </location>
</feature>
<organism evidence="8 9">
    <name type="scientific">Saccoglossus kowalevskii</name>
    <name type="common">Acorn worm</name>
    <dbReference type="NCBI Taxonomy" id="10224"/>
    <lineage>
        <taxon>Eukaryota</taxon>
        <taxon>Metazoa</taxon>
        <taxon>Hemichordata</taxon>
        <taxon>Enteropneusta</taxon>
        <taxon>Harrimaniidae</taxon>
        <taxon>Saccoglossus</taxon>
    </lineage>
</organism>